<name>A0A4V1EIE4_9BURK</name>
<proteinExistence type="predicted"/>
<accession>A0A4V1EIE4</accession>
<dbReference type="AlphaFoldDB" id="A0A4V1EIE4"/>
<dbReference type="Proteomes" id="UP000298656">
    <property type="component" value="Chromosome 2"/>
</dbReference>
<evidence type="ECO:0000313" key="2">
    <source>
        <dbReference type="Proteomes" id="UP000298656"/>
    </source>
</evidence>
<gene>
    <name evidence="1" type="ORF">FAZ95_31040</name>
</gene>
<dbReference type="KEGG" id="tvl:FAZ95_31040"/>
<keyword evidence="2" id="KW-1185">Reference proteome</keyword>
<protein>
    <submittedName>
        <fullName evidence="1">Uncharacterized protein</fullName>
    </submittedName>
</protein>
<organism evidence="1 2">
    <name type="scientific">Trinickia violacea</name>
    <dbReference type="NCBI Taxonomy" id="2571746"/>
    <lineage>
        <taxon>Bacteria</taxon>
        <taxon>Pseudomonadati</taxon>
        <taxon>Pseudomonadota</taxon>
        <taxon>Betaproteobacteria</taxon>
        <taxon>Burkholderiales</taxon>
        <taxon>Burkholderiaceae</taxon>
        <taxon>Trinickia</taxon>
    </lineage>
</organism>
<dbReference type="EMBL" id="CP040078">
    <property type="protein sequence ID" value="QCP53480.1"/>
    <property type="molecule type" value="Genomic_DNA"/>
</dbReference>
<evidence type="ECO:0000313" key="1">
    <source>
        <dbReference type="EMBL" id="QCP53480.1"/>
    </source>
</evidence>
<reference evidence="1 2" key="1">
    <citation type="submission" date="2019-05" db="EMBL/GenBank/DDBJ databases">
        <title>Burkholderia sp. DHOD12, isolated from subtropical forest soil.</title>
        <authorList>
            <person name="Gao Z.-H."/>
            <person name="Qiu L.-H."/>
        </authorList>
    </citation>
    <scope>NUCLEOTIDE SEQUENCE [LARGE SCALE GENOMIC DNA]</scope>
    <source>
        <strain evidence="1 2">DHOD12</strain>
    </source>
</reference>
<sequence length="63" mass="6747">MPVDVLEAKKTQPPGRIKAMNASAAIAYQRTDFASSDLKWACRLPSSALPLAQRSPTNECAAT</sequence>